<dbReference type="GO" id="GO:0000049">
    <property type="term" value="F:tRNA binding"/>
    <property type="evidence" value="ECO:0007669"/>
    <property type="project" value="UniProtKB-UniRule"/>
</dbReference>
<evidence type="ECO:0000256" key="8">
    <source>
        <dbReference type="ARBA" id="ARBA00051897"/>
    </source>
</evidence>
<feature type="domain" description="Right handed beta helix" evidence="11">
    <location>
        <begin position="619"/>
        <end position="763"/>
    </location>
</feature>
<keyword evidence="3 9" id="KW-0808">Transferase</keyword>
<dbReference type="EC" id="2.1.1.216" evidence="7"/>
<name>A0A835Z9D7_9STRA</name>
<comment type="caution">
    <text evidence="12">The sequence shown here is derived from an EMBL/GenBank/DDBJ whole genome shotgun (WGS) entry which is preliminary data.</text>
</comment>
<keyword evidence="13" id="KW-1185">Reference proteome</keyword>
<dbReference type="GO" id="GO:0002940">
    <property type="term" value="P:tRNA N2-guanine methylation"/>
    <property type="evidence" value="ECO:0007669"/>
    <property type="project" value="TreeGrafter"/>
</dbReference>
<dbReference type="Gene3D" id="2.160.20.10">
    <property type="entry name" value="Single-stranded right-handed beta-helix, Pectin lyase-like"/>
    <property type="match status" value="1"/>
</dbReference>
<dbReference type="EMBL" id="JAFCMP010000058">
    <property type="protein sequence ID" value="KAG5189016.1"/>
    <property type="molecule type" value="Genomic_DNA"/>
</dbReference>
<evidence type="ECO:0000256" key="3">
    <source>
        <dbReference type="ARBA" id="ARBA00022679"/>
    </source>
</evidence>
<evidence type="ECO:0000256" key="9">
    <source>
        <dbReference type="PROSITE-ProRule" id="PRU00958"/>
    </source>
</evidence>
<evidence type="ECO:0000256" key="4">
    <source>
        <dbReference type="ARBA" id="ARBA00022691"/>
    </source>
</evidence>
<keyword evidence="2 9" id="KW-0489">Methyltransferase</keyword>
<feature type="compositionally biased region" description="Pro residues" evidence="10">
    <location>
        <begin position="347"/>
        <end position="366"/>
    </location>
</feature>
<feature type="compositionally biased region" description="Basic residues" evidence="10">
    <location>
        <begin position="577"/>
        <end position="591"/>
    </location>
</feature>
<gene>
    <name evidence="12" type="ORF">JKP88DRAFT_253115</name>
</gene>
<dbReference type="GO" id="GO:0160104">
    <property type="term" value="F:tRNA (guanine(26)-N2)-dimethyltransferase activity"/>
    <property type="evidence" value="ECO:0007669"/>
    <property type="project" value="UniProtKB-EC"/>
</dbReference>
<dbReference type="Pfam" id="PF13229">
    <property type="entry name" value="Beta_helix"/>
    <property type="match status" value="1"/>
</dbReference>
<feature type="compositionally biased region" description="Gly residues" evidence="10">
    <location>
        <begin position="592"/>
        <end position="603"/>
    </location>
</feature>
<evidence type="ECO:0000256" key="10">
    <source>
        <dbReference type="SAM" id="MobiDB-lite"/>
    </source>
</evidence>
<dbReference type="SMART" id="SM00710">
    <property type="entry name" value="PbH1"/>
    <property type="match status" value="6"/>
</dbReference>
<keyword evidence="4 9" id="KW-0949">S-adenosyl-L-methionine</keyword>
<dbReference type="SUPFAM" id="SSF51126">
    <property type="entry name" value="Pectin lyase-like"/>
    <property type="match status" value="1"/>
</dbReference>
<dbReference type="AlphaFoldDB" id="A0A835Z9D7"/>
<evidence type="ECO:0000256" key="1">
    <source>
        <dbReference type="ARBA" id="ARBA00022555"/>
    </source>
</evidence>
<dbReference type="PRINTS" id="PR00833">
    <property type="entry name" value="POAALLERGEN"/>
</dbReference>
<dbReference type="OrthoDB" id="206979at2759"/>
<proteinExistence type="inferred from homology"/>
<evidence type="ECO:0000256" key="5">
    <source>
        <dbReference type="ARBA" id="ARBA00022694"/>
    </source>
</evidence>
<evidence type="ECO:0000256" key="6">
    <source>
        <dbReference type="ARBA" id="ARBA00022884"/>
    </source>
</evidence>
<dbReference type="InterPro" id="IPR012334">
    <property type="entry name" value="Pectin_lyas_fold"/>
</dbReference>
<dbReference type="InterPro" id="IPR029063">
    <property type="entry name" value="SAM-dependent_MTases_sf"/>
</dbReference>
<dbReference type="InterPro" id="IPR011050">
    <property type="entry name" value="Pectin_lyase_fold/virulence"/>
</dbReference>
<dbReference type="Pfam" id="PF02005">
    <property type="entry name" value="TRM"/>
    <property type="match status" value="2"/>
</dbReference>
<dbReference type="InterPro" id="IPR039448">
    <property type="entry name" value="Beta_helix"/>
</dbReference>
<dbReference type="PROSITE" id="PS51626">
    <property type="entry name" value="SAM_MT_TRM1"/>
    <property type="match status" value="1"/>
</dbReference>
<dbReference type="PANTHER" id="PTHR10631:SF3">
    <property type="entry name" value="TRNA (GUANINE(26)-N(2))-DIMETHYLTRANSFERASE"/>
    <property type="match status" value="1"/>
</dbReference>
<keyword evidence="6 9" id="KW-0694">RNA-binding</keyword>
<organism evidence="12 13">
    <name type="scientific">Tribonema minus</name>
    <dbReference type="NCBI Taxonomy" id="303371"/>
    <lineage>
        <taxon>Eukaryota</taxon>
        <taxon>Sar</taxon>
        <taxon>Stramenopiles</taxon>
        <taxon>Ochrophyta</taxon>
        <taxon>PX clade</taxon>
        <taxon>Xanthophyceae</taxon>
        <taxon>Tribonematales</taxon>
        <taxon>Tribonemataceae</taxon>
        <taxon>Tribonema</taxon>
    </lineage>
</organism>
<feature type="region of interest" description="Disordered" evidence="10">
    <location>
        <begin position="88"/>
        <end position="153"/>
    </location>
</feature>
<feature type="compositionally biased region" description="Low complexity" evidence="10">
    <location>
        <begin position="98"/>
        <end position="109"/>
    </location>
</feature>
<dbReference type="Gene3D" id="3.40.50.150">
    <property type="entry name" value="Vaccinia Virus protein VP39"/>
    <property type="match status" value="2"/>
</dbReference>
<evidence type="ECO:0000313" key="13">
    <source>
        <dbReference type="Proteomes" id="UP000664859"/>
    </source>
</evidence>
<evidence type="ECO:0000256" key="2">
    <source>
        <dbReference type="ARBA" id="ARBA00022603"/>
    </source>
</evidence>
<dbReference type="GO" id="GO:0005634">
    <property type="term" value="C:nucleus"/>
    <property type="evidence" value="ECO:0007669"/>
    <property type="project" value="TreeGrafter"/>
</dbReference>
<dbReference type="PANTHER" id="PTHR10631">
    <property type="entry name" value="N 2 ,N 2 -DIMETHYLGUANOSINE TRNA METHYLTRANSFERASE"/>
    <property type="match status" value="1"/>
</dbReference>
<dbReference type="Proteomes" id="UP000664859">
    <property type="component" value="Unassembled WGS sequence"/>
</dbReference>
<feature type="region of interest" description="Disordered" evidence="10">
    <location>
        <begin position="496"/>
        <end position="545"/>
    </location>
</feature>
<feature type="compositionally biased region" description="Pro residues" evidence="10">
    <location>
        <begin position="129"/>
        <end position="149"/>
    </location>
</feature>
<evidence type="ECO:0000313" key="12">
    <source>
        <dbReference type="EMBL" id="KAG5189016.1"/>
    </source>
</evidence>
<dbReference type="Gene3D" id="3.30.56.70">
    <property type="entry name" value="N2,N2-dimethylguanosine tRNA methyltransferase, C-terminal domain"/>
    <property type="match status" value="1"/>
</dbReference>
<dbReference type="InterPro" id="IPR006626">
    <property type="entry name" value="PbH1"/>
</dbReference>
<dbReference type="SUPFAM" id="SSF53335">
    <property type="entry name" value="S-adenosyl-L-methionine-dependent methyltransferases"/>
    <property type="match status" value="2"/>
</dbReference>
<keyword evidence="5 9" id="KW-0819">tRNA processing</keyword>
<feature type="compositionally biased region" description="Basic and acidic residues" evidence="10">
    <location>
        <begin position="499"/>
        <end position="512"/>
    </location>
</feature>
<comment type="catalytic activity">
    <reaction evidence="8">
        <text>guanosine(26) in tRNA + 2 S-adenosyl-L-methionine = N(2)-dimethylguanosine(26) in tRNA + 2 S-adenosyl-L-homocysteine + 2 H(+)</text>
        <dbReference type="Rhea" id="RHEA:43140"/>
        <dbReference type="Rhea" id="RHEA-COMP:10359"/>
        <dbReference type="Rhea" id="RHEA-COMP:10360"/>
        <dbReference type="ChEBI" id="CHEBI:15378"/>
        <dbReference type="ChEBI" id="CHEBI:57856"/>
        <dbReference type="ChEBI" id="CHEBI:59789"/>
        <dbReference type="ChEBI" id="CHEBI:74269"/>
        <dbReference type="ChEBI" id="CHEBI:74513"/>
        <dbReference type="EC" id="2.1.1.216"/>
    </reaction>
</comment>
<feature type="compositionally biased region" description="Pro residues" evidence="10">
    <location>
        <begin position="110"/>
        <end position="120"/>
    </location>
</feature>
<reference evidence="12" key="1">
    <citation type="submission" date="2021-02" db="EMBL/GenBank/DDBJ databases">
        <title>First Annotated Genome of the Yellow-green Alga Tribonema minus.</title>
        <authorList>
            <person name="Mahan K.M."/>
        </authorList>
    </citation>
    <scope>NUCLEOTIDE SEQUENCE</scope>
    <source>
        <strain evidence="12">UTEX B ZZ1240</strain>
    </source>
</reference>
<evidence type="ECO:0000259" key="11">
    <source>
        <dbReference type="Pfam" id="PF13229"/>
    </source>
</evidence>
<protein>
    <recommendedName>
        <fullName evidence="7">tRNA (guanine(26)-N(2))-dimethyltransferase</fullName>
        <ecNumber evidence="7">2.1.1.216</ecNumber>
    </recommendedName>
</protein>
<feature type="region of interest" description="Disordered" evidence="10">
    <location>
        <begin position="558"/>
        <end position="603"/>
    </location>
</feature>
<keyword evidence="1 9" id="KW-0820">tRNA-binding</keyword>
<sequence length="890" mass="89502">MSEDEQPPQPAVIREGAAVLLPIPKGVFFNSHQLLQRDLSVAVLQTLSLERAQQQPLRVCDALAGCGIRALRYALECGWPTQAELARSTAPAEEEAVAVEAPAASATAPSPLPPPTPPAPTESAQQAPEPAPPLEPAAPSPATAAPPQPSHARRAACGVSVTAVDASPAAAAAIAANARANGLATATATATATAAAAAAATAVATAHFQVHEGDACAFLRAHARAFDFVDVDPFGSPMPFAAAALAAVTDGGVVALAATDMQVLCGRPARACAATYACWPPPMASSEVALRVLLRAVAAAARQQGRRVQPLVCVALQFYVRVFLRVTTADGAECDAPTHAGSSAFGRPPPLPPPPPPPPPPSRLPPPLASAHVLAALLAALAGELRGALLSHALPATARAARVRGLRPGRGAVLRALSTAGHACSGSHADPQGIKTNAGLRAVMAAVKAACVQRRAGGHDARAGICMIHHYVRPRGSQKPVAALCLCAELRAPTQTHDAPSEAHKQTSHADAHAAASEPRQQRSTLNYGPEQHSPPQQHQHHRKKRLRLDLGFAVGDTPVRHHVGRDSAQLNASRRGAARGRGRGPPRGRGRGGGGSGGGGSGGGGAFGNMAVVHGREGSLLLSHCEVKGGGAFAGAGLCAADGALLQLHACRVEGGRGAGVFVCGKGRAVLSDCVIAQAGAAGLEVRGGGSAAVSGCSIQGCARSGVFAHGLSTQLQLSDSTVSDSTYAGVELSSGATAQLAHCSVLNSRRGGVLVIGNTTASLNCRNSTPPLPLPGVCAAAALHRCSIAQSRMAGVAALQSSTVRLSHCHVRGGGASGVVAQAHGSASAEHCLVIGNRLAALEAGDGGAIVSVGCALRGNGIGDVGTIEYCDGDSRDGESQAESKADA</sequence>
<accession>A0A835Z9D7</accession>
<dbReference type="InterPro" id="IPR002905">
    <property type="entry name" value="Trm1"/>
</dbReference>
<evidence type="ECO:0000256" key="7">
    <source>
        <dbReference type="ARBA" id="ARBA00039099"/>
    </source>
</evidence>
<comment type="similarity">
    <text evidence="9">Belongs to the class I-like SAM-binding methyltransferase superfamily. Trm1 family.</text>
</comment>
<dbReference type="InterPro" id="IPR042296">
    <property type="entry name" value="tRNA_met_Trm1_C"/>
</dbReference>
<feature type="region of interest" description="Disordered" evidence="10">
    <location>
        <begin position="335"/>
        <end position="366"/>
    </location>
</feature>